<sequence length="56" mass="6278">MACRLAGRSTDPALWSSPAACPELVFRLSCLPNPRRPSPDRPLLLQDKNKETQEMI</sequence>
<protein>
    <submittedName>
        <fullName evidence="2">Uncharacterized protein</fullName>
    </submittedName>
</protein>
<dbReference type="EMBL" id="FN653040">
    <property type="protein sequence ID" value="CBY19380.1"/>
    <property type="molecule type" value="Genomic_DNA"/>
</dbReference>
<dbReference type="Proteomes" id="UP000001307">
    <property type="component" value="Unassembled WGS sequence"/>
</dbReference>
<reference evidence="2" key="1">
    <citation type="journal article" date="2010" name="Science">
        <title>Plasticity of animal genome architecture unmasked by rapid evolution of a pelagic tunicate.</title>
        <authorList>
            <person name="Denoeud F."/>
            <person name="Henriet S."/>
            <person name="Mungpakdee S."/>
            <person name="Aury J.M."/>
            <person name="Da Silva C."/>
            <person name="Brinkmann H."/>
            <person name="Mikhaleva J."/>
            <person name="Olsen L.C."/>
            <person name="Jubin C."/>
            <person name="Canestro C."/>
            <person name="Bouquet J.M."/>
            <person name="Danks G."/>
            <person name="Poulain J."/>
            <person name="Campsteijn C."/>
            <person name="Adamski M."/>
            <person name="Cross I."/>
            <person name="Yadetie F."/>
            <person name="Muffato M."/>
            <person name="Louis A."/>
            <person name="Butcher S."/>
            <person name="Tsagkogeorga G."/>
            <person name="Konrad A."/>
            <person name="Singh S."/>
            <person name="Jensen M.F."/>
            <person name="Cong E.H."/>
            <person name="Eikeseth-Otteraa H."/>
            <person name="Noel B."/>
            <person name="Anthouard V."/>
            <person name="Porcel B.M."/>
            <person name="Kachouri-Lafond R."/>
            <person name="Nishino A."/>
            <person name="Ugolini M."/>
            <person name="Chourrout P."/>
            <person name="Nishida H."/>
            <person name="Aasland R."/>
            <person name="Huzurbazar S."/>
            <person name="Westhof E."/>
            <person name="Delsuc F."/>
            <person name="Lehrach H."/>
            <person name="Reinhardt R."/>
            <person name="Weissenbach J."/>
            <person name="Roy S.W."/>
            <person name="Artiguenave F."/>
            <person name="Postlethwait J.H."/>
            <person name="Manak J.R."/>
            <person name="Thompson E.M."/>
            <person name="Jaillon O."/>
            <person name="Du Pasquier L."/>
            <person name="Boudinot P."/>
            <person name="Liberles D.A."/>
            <person name="Volff J.N."/>
            <person name="Philippe H."/>
            <person name="Lenhard B."/>
            <person name="Roest Crollius H."/>
            <person name="Wincker P."/>
            <person name="Chourrout D."/>
        </authorList>
    </citation>
    <scope>NUCLEOTIDE SEQUENCE [LARGE SCALE GENOMIC DNA]</scope>
</reference>
<name>E4XDZ1_OIKDI</name>
<dbReference type="AlphaFoldDB" id="E4XDZ1"/>
<evidence type="ECO:0000313" key="2">
    <source>
        <dbReference type="EMBL" id="CBY19380.1"/>
    </source>
</evidence>
<feature type="compositionally biased region" description="Basic and acidic residues" evidence="1">
    <location>
        <begin position="47"/>
        <end position="56"/>
    </location>
</feature>
<evidence type="ECO:0000256" key="1">
    <source>
        <dbReference type="SAM" id="MobiDB-lite"/>
    </source>
</evidence>
<accession>E4XDZ1</accession>
<keyword evidence="3" id="KW-1185">Reference proteome</keyword>
<feature type="region of interest" description="Disordered" evidence="1">
    <location>
        <begin position="32"/>
        <end position="56"/>
    </location>
</feature>
<dbReference type="InParanoid" id="E4XDZ1"/>
<proteinExistence type="predicted"/>
<organism evidence="2">
    <name type="scientific">Oikopleura dioica</name>
    <name type="common">Tunicate</name>
    <dbReference type="NCBI Taxonomy" id="34765"/>
    <lineage>
        <taxon>Eukaryota</taxon>
        <taxon>Metazoa</taxon>
        <taxon>Chordata</taxon>
        <taxon>Tunicata</taxon>
        <taxon>Appendicularia</taxon>
        <taxon>Copelata</taxon>
        <taxon>Oikopleuridae</taxon>
        <taxon>Oikopleura</taxon>
    </lineage>
</organism>
<evidence type="ECO:0000313" key="3">
    <source>
        <dbReference type="Proteomes" id="UP000001307"/>
    </source>
</evidence>
<gene>
    <name evidence="2" type="ORF">GSOID_T00008390001</name>
</gene>